<dbReference type="Gene3D" id="3.40.50.1240">
    <property type="entry name" value="Phosphoglycerate mutase-like"/>
    <property type="match status" value="1"/>
</dbReference>
<evidence type="ECO:0000313" key="2">
    <source>
        <dbReference type="Proteomes" id="UP000462055"/>
    </source>
</evidence>
<dbReference type="InterPro" id="IPR050275">
    <property type="entry name" value="PGM_Phosphatase"/>
</dbReference>
<dbReference type="Pfam" id="PF00300">
    <property type="entry name" value="His_Phos_1"/>
    <property type="match status" value="1"/>
</dbReference>
<protein>
    <submittedName>
        <fullName evidence="1">Histidine phosphatase family protein</fullName>
    </submittedName>
</protein>
<reference evidence="1" key="1">
    <citation type="submission" date="2019-12" db="EMBL/GenBank/DDBJ databases">
        <title>Actinomadura physcomitrii sp. nov., a novel actinomycete isolated from moss [Physcomitrium sphaericum (Ludw) Fuernr].</title>
        <authorList>
            <person name="Zhuang X."/>
        </authorList>
    </citation>
    <scope>NUCLEOTIDE SEQUENCE [LARGE SCALE GENOMIC DNA]</scope>
    <source>
        <strain evidence="1">LD22</strain>
    </source>
</reference>
<dbReference type="RefSeq" id="WP_151595764.1">
    <property type="nucleotide sequence ID" value="NZ_WBMS02000018.1"/>
</dbReference>
<organism evidence="1 2">
    <name type="scientific">Actinomadura physcomitrii</name>
    <dbReference type="NCBI Taxonomy" id="2650748"/>
    <lineage>
        <taxon>Bacteria</taxon>
        <taxon>Bacillati</taxon>
        <taxon>Actinomycetota</taxon>
        <taxon>Actinomycetes</taxon>
        <taxon>Streptosporangiales</taxon>
        <taxon>Thermomonosporaceae</taxon>
        <taxon>Actinomadura</taxon>
    </lineage>
</organism>
<dbReference type="GO" id="GO:0016791">
    <property type="term" value="F:phosphatase activity"/>
    <property type="evidence" value="ECO:0007669"/>
    <property type="project" value="TreeGrafter"/>
</dbReference>
<dbReference type="InterPro" id="IPR013078">
    <property type="entry name" value="His_Pase_superF_clade-1"/>
</dbReference>
<dbReference type="GO" id="GO:0005737">
    <property type="term" value="C:cytoplasm"/>
    <property type="evidence" value="ECO:0007669"/>
    <property type="project" value="TreeGrafter"/>
</dbReference>
<dbReference type="AlphaFoldDB" id="A0A6I4MEB2"/>
<dbReference type="SMART" id="SM00855">
    <property type="entry name" value="PGAM"/>
    <property type="match status" value="1"/>
</dbReference>
<comment type="caution">
    <text evidence="1">The sequence shown here is derived from an EMBL/GenBank/DDBJ whole genome shotgun (WGS) entry which is preliminary data.</text>
</comment>
<accession>A0A6I4MEB2</accession>
<dbReference type="SUPFAM" id="SSF53254">
    <property type="entry name" value="Phosphoglycerate mutase-like"/>
    <property type="match status" value="1"/>
</dbReference>
<dbReference type="InterPro" id="IPR029033">
    <property type="entry name" value="His_PPase_superfam"/>
</dbReference>
<sequence>MELALIRHAEPRRAAGADERRDPGLSDAGRAQAERIAARLAGERWDALYSSPQRRALETAEIVSARLALPVQVEEGLAEFDRGAEYLHVEDAAADDERLLAFRREDFSAYGTDAATIRRNARTALEAIVAANPGRRVAVISHGAVINAYVGSVIGVERLVFHRPAYTGMTRLLISRQGVGSLQSLNESAHLCMPQPRTAQPREA</sequence>
<dbReference type="Proteomes" id="UP000462055">
    <property type="component" value="Unassembled WGS sequence"/>
</dbReference>
<name>A0A6I4MEB2_9ACTN</name>
<dbReference type="PANTHER" id="PTHR48100">
    <property type="entry name" value="BROAD-SPECIFICITY PHOSPHATASE YOR283W-RELATED"/>
    <property type="match status" value="1"/>
</dbReference>
<dbReference type="CDD" id="cd07067">
    <property type="entry name" value="HP_PGM_like"/>
    <property type="match status" value="1"/>
</dbReference>
<dbReference type="PANTHER" id="PTHR48100:SF1">
    <property type="entry name" value="HISTIDINE PHOSPHATASE FAMILY PROTEIN-RELATED"/>
    <property type="match status" value="1"/>
</dbReference>
<keyword evidence="2" id="KW-1185">Reference proteome</keyword>
<gene>
    <name evidence="1" type="ORF">F8568_023145</name>
</gene>
<dbReference type="EMBL" id="WBMS02000018">
    <property type="protein sequence ID" value="MWA03220.1"/>
    <property type="molecule type" value="Genomic_DNA"/>
</dbReference>
<evidence type="ECO:0000313" key="1">
    <source>
        <dbReference type="EMBL" id="MWA03220.1"/>
    </source>
</evidence>
<proteinExistence type="predicted"/>